<comment type="subcellular location">
    <subcellularLocation>
        <location evidence="1">Cell membrane</location>
        <topology evidence="1">Multi-pass membrane protein</topology>
    </subcellularLocation>
</comment>
<dbReference type="PANTHER" id="PTHR24221:SF646">
    <property type="entry name" value="HAEMOLYSIN SECRETION ATP-BINDING PROTEIN"/>
    <property type="match status" value="1"/>
</dbReference>
<keyword evidence="5" id="KW-0547">Nucleotide-binding</keyword>
<sequence length="625" mass="67003">MTDVTAPYWRLETPTDQMGPWQVVRGLPGALGPAVQLIRQAAPRAAWTVLTLHLLAGVATTYGLVATAGVLERLFAAGPTGTRVAAALPALALVVLALAARAGLEITATLAQARIAPAVRRLADERLVAAGLSVELTAFDDPRFLDRMFRARDRGLLYLQRVVDNLAEAVGAVLAVTAAAISLTVLHPVLLPVLLITVLPDGWAALRAARLGYASNARLVALNRRVAMVTDLATEREPAAEVRATQASDSVLSRYRQAADLVRDEEIEVASAQVRARARGRLLAGVALGGVFAALWLLLHANWIPLAVAGTALIATRTAVAALARLVRTADQLFEQGLYVADFHAFLADAGTRTRPATGAAAPAVPQRIELSDVGFRYPGSSASVLRGVNLTLHAGQTVALVGENGSGKTTLAKVVAGLYRPTTGSVTWDGTELAELHPESVADRIMMVLQDPVRWPDSARVNVRMGRFDRADPDDSALRRAARQALADEVVDPLPAGWDTLLTTAFQGGVDLSGGQWQRIAVARGLFRDAPVLIWDEPTAPLDARAEYAVYEALRRLAVGRTVVLITHRLASVRNCDRIYLLHEGEIVEQGSHQELLARGGRYAELSLLQARMAEDPWLSLQHR</sequence>
<dbReference type="InterPro" id="IPR036640">
    <property type="entry name" value="ABC1_TM_sf"/>
</dbReference>
<keyword evidence="12" id="KW-1185">Reference proteome</keyword>
<dbReference type="GO" id="GO:0005886">
    <property type="term" value="C:plasma membrane"/>
    <property type="evidence" value="ECO:0007669"/>
    <property type="project" value="UniProtKB-SubCell"/>
</dbReference>
<keyword evidence="6 11" id="KW-0067">ATP-binding</keyword>
<evidence type="ECO:0000256" key="3">
    <source>
        <dbReference type="ARBA" id="ARBA00022475"/>
    </source>
</evidence>
<dbReference type="PROSITE" id="PS50893">
    <property type="entry name" value="ABC_TRANSPORTER_2"/>
    <property type="match status" value="1"/>
</dbReference>
<dbReference type="Pfam" id="PF00005">
    <property type="entry name" value="ABC_tran"/>
    <property type="match status" value="1"/>
</dbReference>
<evidence type="ECO:0000256" key="6">
    <source>
        <dbReference type="ARBA" id="ARBA00022840"/>
    </source>
</evidence>
<dbReference type="GO" id="GO:0005524">
    <property type="term" value="F:ATP binding"/>
    <property type="evidence" value="ECO:0007669"/>
    <property type="project" value="UniProtKB-KW"/>
</dbReference>
<evidence type="ECO:0000313" key="11">
    <source>
        <dbReference type="EMBL" id="SCL14774.1"/>
    </source>
</evidence>
<dbReference type="GO" id="GO:0034040">
    <property type="term" value="F:ATPase-coupled lipid transmembrane transporter activity"/>
    <property type="evidence" value="ECO:0007669"/>
    <property type="project" value="TreeGrafter"/>
</dbReference>
<evidence type="ECO:0000256" key="7">
    <source>
        <dbReference type="ARBA" id="ARBA00022989"/>
    </source>
</evidence>
<dbReference type="OrthoDB" id="9806127at2"/>
<evidence type="ECO:0000256" key="1">
    <source>
        <dbReference type="ARBA" id="ARBA00004651"/>
    </source>
</evidence>
<dbReference type="InterPro" id="IPR003439">
    <property type="entry name" value="ABC_transporter-like_ATP-bd"/>
</dbReference>
<feature type="transmembrane region" description="Helical" evidence="9">
    <location>
        <begin position="282"/>
        <end position="299"/>
    </location>
</feature>
<proteinExistence type="predicted"/>
<keyword evidence="3" id="KW-1003">Cell membrane</keyword>
<keyword evidence="8 9" id="KW-0472">Membrane</keyword>
<keyword evidence="4 9" id="KW-0812">Transmembrane</keyword>
<accession>A0A1C6RCG5</accession>
<feature type="domain" description="ABC transporter" evidence="10">
    <location>
        <begin position="369"/>
        <end position="610"/>
    </location>
</feature>
<dbReference type="InterPro" id="IPR017871">
    <property type="entry name" value="ABC_transporter-like_CS"/>
</dbReference>
<gene>
    <name evidence="11" type="ORF">GA0070616_0536</name>
</gene>
<evidence type="ECO:0000256" key="9">
    <source>
        <dbReference type="SAM" id="Phobius"/>
    </source>
</evidence>
<feature type="transmembrane region" description="Helical" evidence="9">
    <location>
        <begin position="189"/>
        <end position="209"/>
    </location>
</feature>
<dbReference type="Gene3D" id="1.20.1560.10">
    <property type="entry name" value="ABC transporter type 1, transmembrane domain"/>
    <property type="match status" value="1"/>
</dbReference>
<reference evidence="11 12" key="1">
    <citation type="submission" date="2016-06" db="EMBL/GenBank/DDBJ databases">
        <authorList>
            <person name="Kjaerup R.B."/>
            <person name="Dalgaard T.S."/>
            <person name="Juul-Madsen H.R."/>
        </authorList>
    </citation>
    <scope>NUCLEOTIDE SEQUENCE [LARGE SCALE GENOMIC DNA]</scope>
    <source>
        <strain evidence="11 12">DSM 43818</strain>
    </source>
</reference>
<dbReference type="SUPFAM" id="SSF90123">
    <property type="entry name" value="ABC transporter transmembrane region"/>
    <property type="match status" value="1"/>
</dbReference>
<dbReference type="RefSeq" id="WP_091075616.1">
    <property type="nucleotide sequence ID" value="NZ_FMHT01000003.1"/>
</dbReference>
<dbReference type="GO" id="GO:0016887">
    <property type="term" value="F:ATP hydrolysis activity"/>
    <property type="evidence" value="ECO:0007669"/>
    <property type="project" value="InterPro"/>
</dbReference>
<dbReference type="Gene3D" id="3.40.50.300">
    <property type="entry name" value="P-loop containing nucleotide triphosphate hydrolases"/>
    <property type="match status" value="1"/>
</dbReference>
<evidence type="ECO:0000256" key="2">
    <source>
        <dbReference type="ARBA" id="ARBA00022448"/>
    </source>
</evidence>
<dbReference type="STRING" id="145857.GA0070616_0536"/>
<dbReference type="PROSITE" id="PS00211">
    <property type="entry name" value="ABC_TRANSPORTER_1"/>
    <property type="match status" value="1"/>
</dbReference>
<feature type="transmembrane region" description="Helical" evidence="9">
    <location>
        <begin position="162"/>
        <end position="183"/>
    </location>
</feature>
<feature type="transmembrane region" description="Helical" evidence="9">
    <location>
        <begin position="85"/>
        <end position="104"/>
    </location>
</feature>
<organism evidence="11 12">
    <name type="scientific">Micromonospora nigra</name>
    <dbReference type="NCBI Taxonomy" id="145857"/>
    <lineage>
        <taxon>Bacteria</taxon>
        <taxon>Bacillati</taxon>
        <taxon>Actinomycetota</taxon>
        <taxon>Actinomycetes</taxon>
        <taxon>Micromonosporales</taxon>
        <taxon>Micromonosporaceae</taxon>
        <taxon>Micromonospora</taxon>
    </lineage>
</organism>
<dbReference type="InterPro" id="IPR003593">
    <property type="entry name" value="AAA+_ATPase"/>
</dbReference>
<evidence type="ECO:0000256" key="5">
    <source>
        <dbReference type="ARBA" id="ARBA00022741"/>
    </source>
</evidence>
<keyword evidence="2" id="KW-0813">Transport</keyword>
<name>A0A1C6RCG5_9ACTN</name>
<keyword evidence="7 9" id="KW-1133">Transmembrane helix</keyword>
<evidence type="ECO:0000313" key="12">
    <source>
        <dbReference type="Proteomes" id="UP000199699"/>
    </source>
</evidence>
<evidence type="ECO:0000259" key="10">
    <source>
        <dbReference type="PROSITE" id="PS50893"/>
    </source>
</evidence>
<dbReference type="AlphaFoldDB" id="A0A1C6RCG5"/>
<protein>
    <submittedName>
        <fullName evidence="11">ATP-binding cassette, subfamily B</fullName>
    </submittedName>
</protein>
<dbReference type="SUPFAM" id="SSF52540">
    <property type="entry name" value="P-loop containing nucleoside triphosphate hydrolases"/>
    <property type="match status" value="1"/>
</dbReference>
<evidence type="ECO:0000256" key="8">
    <source>
        <dbReference type="ARBA" id="ARBA00023136"/>
    </source>
</evidence>
<dbReference type="SMART" id="SM00382">
    <property type="entry name" value="AAA"/>
    <property type="match status" value="1"/>
</dbReference>
<dbReference type="InterPro" id="IPR039421">
    <property type="entry name" value="Type_1_exporter"/>
</dbReference>
<dbReference type="PANTHER" id="PTHR24221">
    <property type="entry name" value="ATP-BINDING CASSETTE SUB-FAMILY B"/>
    <property type="match status" value="1"/>
</dbReference>
<feature type="transmembrane region" description="Helical" evidence="9">
    <location>
        <begin position="45"/>
        <end position="65"/>
    </location>
</feature>
<dbReference type="InterPro" id="IPR027417">
    <property type="entry name" value="P-loop_NTPase"/>
</dbReference>
<dbReference type="EMBL" id="FMHT01000003">
    <property type="protein sequence ID" value="SCL14774.1"/>
    <property type="molecule type" value="Genomic_DNA"/>
</dbReference>
<evidence type="ECO:0000256" key="4">
    <source>
        <dbReference type="ARBA" id="ARBA00022692"/>
    </source>
</evidence>
<dbReference type="FunFam" id="3.40.50.300:FF:000854">
    <property type="entry name" value="Multidrug ABC transporter ATP-binding protein"/>
    <property type="match status" value="1"/>
</dbReference>
<dbReference type="Proteomes" id="UP000199699">
    <property type="component" value="Unassembled WGS sequence"/>
</dbReference>